<reference evidence="3 4" key="1">
    <citation type="submission" date="2018-06" db="EMBL/GenBank/DDBJ databases">
        <authorList>
            <consortium name="Pathogen Informatics"/>
            <person name="Doyle S."/>
        </authorList>
    </citation>
    <scope>NUCLEOTIDE SEQUENCE [LARGE SCALE GENOMIC DNA]</scope>
    <source>
        <strain evidence="3 4">NCTC12112</strain>
    </source>
</reference>
<dbReference type="AlphaFoldDB" id="A0AAX1TQU0"/>
<keyword evidence="2" id="KW-0732">Signal</keyword>
<evidence type="ECO:0000256" key="1">
    <source>
        <dbReference type="SAM" id="Coils"/>
    </source>
</evidence>
<feature type="chain" id="PRO_5043298145" evidence="2">
    <location>
        <begin position="19"/>
        <end position="120"/>
    </location>
</feature>
<dbReference type="GeneID" id="78456388"/>
<dbReference type="Gene3D" id="1.10.287.1700">
    <property type="match status" value="1"/>
</dbReference>
<accession>A0AAX1TQU0</accession>
<evidence type="ECO:0000256" key="2">
    <source>
        <dbReference type="SAM" id="SignalP"/>
    </source>
</evidence>
<organism evidence="3 4">
    <name type="scientific">Fusobacterium ulcerans</name>
    <dbReference type="NCBI Taxonomy" id="861"/>
    <lineage>
        <taxon>Bacteria</taxon>
        <taxon>Fusobacteriati</taxon>
        <taxon>Fusobacteriota</taxon>
        <taxon>Fusobacteriia</taxon>
        <taxon>Fusobacteriales</taxon>
        <taxon>Fusobacteriaceae</taxon>
        <taxon>Fusobacterium</taxon>
    </lineage>
</organism>
<dbReference type="EMBL" id="LS483487">
    <property type="protein sequence ID" value="SQJ04083.1"/>
    <property type="molecule type" value="Genomic_DNA"/>
</dbReference>
<dbReference type="Pfam" id="PF09403">
    <property type="entry name" value="FadA"/>
    <property type="match status" value="1"/>
</dbReference>
<evidence type="ECO:0000313" key="3">
    <source>
        <dbReference type="EMBL" id="SQJ04083.1"/>
    </source>
</evidence>
<sequence length="120" mass="14124">MKKILLGCLLVVSSTAFAATDVMVTLEQLEQNFQQLEAEERAMYNQRKAEAEVAEKVLAEQKATYQQIIAQERRIADVKEFRYYKGQYNQLAKKYADAKRVLEDEMKKQEEIIYMFEIMK</sequence>
<dbReference type="RefSeq" id="WP_005980278.1">
    <property type="nucleotide sequence ID" value="NZ_BAABXY010000001.1"/>
</dbReference>
<keyword evidence="1" id="KW-0175">Coiled coil</keyword>
<evidence type="ECO:0000313" key="4">
    <source>
        <dbReference type="Proteomes" id="UP000249008"/>
    </source>
</evidence>
<protein>
    <submittedName>
        <fullName evidence="3">Adhesion protein FadA</fullName>
    </submittedName>
</protein>
<gene>
    <name evidence="3" type="ORF">NCTC12112_01850</name>
</gene>
<feature type="coiled-coil region" evidence="1">
    <location>
        <begin position="19"/>
        <end position="46"/>
    </location>
</feature>
<dbReference type="KEGG" id="ful:C4N20_16285"/>
<feature type="signal peptide" evidence="2">
    <location>
        <begin position="1"/>
        <end position="18"/>
    </location>
</feature>
<dbReference type="InterPro" id="IPR053716">
    <property type="entry name" value="Flag_assembly_chemotaxis_eff"/>
</dbReference>
<dbReference type="InterPro" id="IPR018543">
    <property type="entry name" value="Adhesion_FadA"/>
</dbReference>
<dbReference type="Proteomes" id="UP000249008">
    <property type="component" value="Chromosome 1"/>
</dbReference>
<proteinExistence type="predicted"/>
<name>A0AAX1TQU0_9FUSO</name>